<gene>
    <name evidence="5" type="ORF">PHYEVI_LOCUS868</name>
</gene>
<dbReference type="Proteomes" id="UP001153712">
    <property type="component" value="Chromosome 1"/>
</dbReference>
<evidence type="ECO:0000313" key="6">
    <source>
        <dbReference type="Proteomes" id="UP001153712"/>
    </source>
</evidence>
<comment type="similarity">
    <text evidence="1">Belongs to the TCP10 family.</text>
</comment>
<dbReference type="GO" id="GO:0005813">
    <property type="term" value="C:centrosome"/>
    <property type="evidence" value="ECO:0007669"/>
    <property type="project" value="TreeGrafter"/>
</dbReference>
<name>A0A9N9TFZ6_PHYSR</name>
<feature type="domain" description="Centromere protein J C-terminal" evidence="4">
    <location>
        <begin position="717"/>
        <end position="751"/>
    </location>
</feature>
<feature type="coiled-coil region" evidence="2">
    <location>
        <begin position="358"/>
        <end position="508"/>
    </location>
</feature>
<dbReference type="InterPro" id="IPR047002">
    <property type="entry name" value="Tcp10_C_sf"/>
</dbReference>
<accession>A0A9N9TFZ6</accession>
<evidence type="ECO:0000256" key="3">
    <source>
        <dbReference type="SAM" id="MobiDB-lite"/>
    </source>
</evidence>
<evidence type="ECO:0000259" key="4">
    <source>
        <dbReference type="Pfam" id="PF07202"/>
    </source>
</evidence>
<feature type="region of interest" description="Disordered" evidence="3">
    <location>
        <begin position="30"/>
        <end position="62"/>
    </location>
</feature>
<keyword evidence="6" id="KW-1185">Reference proteome</keyword>
<dbReference type="AlphaFoldDB" id="A0A9N9TFZ6"/>
<evidence type="ECO:0000256" key="2">
    <source>
        <dbReference type="SAM" id="Coils"/>
    </source>
</evidence>
<feature type="region of interest" description="Disordered" evidence="3">
    <location>
        <begin position="120"/>
        <end position="154"/>
    </location>
</feature>
<proteinExistence type="inferred from homology"/>
<dbReference type="GO" id="GO:0061511">
    <property type="term" value="P:centriole elongation"/>
    <property type="evidence" value="ECO:0007669"/>
    <property type="project" value="TreeGrafter"/>
</dbReference>
<reference evidence="5" key="1">
    <citation type="submission" date="2022-01" db="EMBL/GenBank/DDBJ databases">
        <authorList>
            <person name="King R."/>
        </authorList>
    </citation>
    <scope>NUCLEOTIDE SEQUENCE</scope>
</reference>
<dbReference type="GO" id="GO:0015631">
    <property type="term" value="F:tubulin binding"/>
    <property type="evidence" value="ECO:0007669"/>
    <property type="project" value="TreeGrafter"/>
</dbReference>
<dbReference type="Gene3D" id="2.60.450.20">
    <property type="match status" value="1"/>
</dbReference>
<dbReference type="PANTHER" id="PTHR10331:SF6">
    <property type="entry name" value="SPINDLE ASSEMBLY ABNORMAL 4"/>
    <property type="match status" value="1"/>
</dbReference>
<dbReference type="GO" id="GO:0060271">
    <property type="term" value="P:cilium assembly"/>
    <property type="evidence" value="ECO:0007669"/>
    <property type="project" value="TreeGrafter"/>
</dbReference>
<protein>
    <recommendedName>
        <fullName evidence="4">Centromere protein J C-terminal domain-containing protein</fullName>
    </recommendedName>
</protein>
<feature type="domain" description="Centromere protein J C-terminal" evidence="4">
    <location>
        <begin position="771"/>
        <end position="802"/>
    </location>
</feature>
<organism evidence="5 6">
    <name type="scientific">Phyllotreta striolata</name>
    <name type="common">Striped flea beetle</name>
    <name type="synonym">Crioceris striolata</name>
    <dbReference type="NCBI Taxonomy" id="444603"/>
    <lineage>
        <taxon>Eukaryota</taxon>
        <taxon>Metazoa</taxon>
        <taxon>Ecdysozoa</taxon>
        <taxon>Arthropoda</taxon>
        <taxon>Hexapoda</taxon>
        <taxon>Insecta</taxon>
        <taxon>Pterygota</taxon>
        <taxon>Neoptera</taxon>
        <taxon>Endopterygota</taxon>
        <taxon>Coleoptera</taxon>
        <taxon>Polyphaga</taxon>
        <taxon>Cucujiformia</taxon>
        <taxon>Chrysomeloidea</taxon>
        <taxon>Chrysomelidae</taxon>
        <taxon>Galerucinae</taxon>
        <taxon>Alticini</taxon>
        <taxon>Phyllotreta</taxon>
    </lineage>
</organism>
<dbReference type="InterPro" id="IPR009852">
    <property type="entry name" value="CENPJ_C_dom"/>
</dbReference>
<evidence type="ECO:0000313" key="5">
    <source>
        <dbReference type="EMBL" id="CAG9854405.1"/>
    </source>
</evidence>
<dbReference type="EMBL" id="OU900094">
    <property type="protein sequence ID" value="CAG9854405.1"/>
    <property type="molecule type" value="Genomic_DNA"/>
</dbReference>
<dbReference type="InterPro" id="IPR026581">
    <property type="entry name" value="TCP10L/CENPJ"/>
</dbReference>
<keyword evidence="2" id="KW-0175">Coiled coil</keyword>
<dbReference type="PANTHER" id="PTHR10331">
    <property type="entry name" value="T COMPLEX PROTEIN 10"/>
    <property type="match status" value="1"/>
</dbReference>
<feature type="compositionally biased region" description="Polar residues" evidence="3">
    <location>
        <begin position="135"/>
        <end position="150"/>
    </location>
</feature>
<sequence length="822" mass="94548">MSFKASPYLESLHELLSWQGRFDNLLVQKNKSKTSRNSTESDFSDGIEPLNESKSDNSNIQHSDFDWDNKAIVPTKPFTELLEEKLAEYQPNISPTKPKKPFLKKGAGLTRYKLTPKVWSPKTQAQRNHEKTISSKEVNQPVSTNHQNEPTPLKMPEVSIKSKAFWIKADENETDCETNNFKNAKYSFNNIKSNSEEDNHISNNEPDHSSNFDLNYSEKELQVFEMLEEKLADGFTSANSSIMQLLASTPNNRRKSNINGSNRDNSEMLSKILQSLKLITQNNRNGFIINSPLKNSATSFSDAEKWYTSNSRSQSSSSFYSEFEKTLETHEKVDTGVNTSYVEEQQCNRPKFEQCTGCVELRNKLSKLEKDIPNITLEKAKLCDFAKELESKRDDIQKEMEFMKLKYEKDLEDLREELAEEKVKSAKDKALVNMYLKESRPSRKDREQIDCLKRELTDLKELMKLKETKNGTTLARLRNQIKQFEKEKSELKNSLEYLQKENAKLTANQKVHKITDSKMLQQINRNLHKLTEETKLINNPSTVVNPENTTCKQKKNRRKSMGDVKDKVEDNPKIELNKTTNIPYSVDKDKDVEVIYNAKYTESDLEMRYESAFGLQTESAGRLSDSSRSAKDEIITAQTSFADGSQEIKYSNGCIKIISPDGNRISLKYSNGDLKEVYVSENIKKYYFLSKDVWLTKYGDGVELIEFSNGQKEKRFPDGRIEVVTLDGTKLKRFPGGTEEVHYPDGSKMVCSEDERIIYLPNGQIETHNKEYKKREYPDGTVKFVYSDGTEETRYANGRVRVKDIDGNLMSDSYESFSPKIS</sequence>
<dbReference type="OrthoDB" id="10252174at2759"/>
<evidence type="ECO:0000256" key="1">
    <source>
        <dbReference type="ARBA" id="ARBA00005627"/>
    </source>
</evidence>
<dbReference type="Pfam" id="PF07202">
    <property type="entry name" value="Tcp10_C"/>
    <property type="match status" value="2"/>
</dbReference>
<dbReference type="GO" id="GO:0005814">
    <property type="term" value="C:centriole"/>
    <property type="evidence" value="ECO:0007669"/>
    <property type="project" value="TreeGrafter"/>
</dbReference>